<feature type="transmembrane region" description="Helical" evidence="6">
    <location>
        <begin position="12"/>
        <end position="35"/>
    </location>
</feature>
<feature type="transmembrane region" description="Helical" evidence="6">
    <location>
        <begin position="129"/>
        <end position="150"/>
    </location>
</feature>
<dbReference type="AlphaFoldDB" id="A0A2H9VP53"/>
<dbReference type="InterPro" id="IPR050638">
    <property type="entry name" value="AA-Vitamin_Transporters"/>
</dbReference>
<proteinExistence type="inferred from homology"/>
<evidence type="ECO:0000313" key="8">
    <source>
        <dbReference type="EMBL" id="PJJ80091.1"/>
    </source>
</evidence>
<keyword evidence="4 6" id="KW-1133">Transmembrane helix</keyword>
<keyword evidence="5 6" id="KW-0472">Membrane</keyword>
<feature type="transmembrane region" description="Helical" evidence="6">
    <location>
        <begin position="284"/>
        <end position="302"/>
    </location>
</feature>
<feature type="transmembrane region" description="Helical" evidence="6">
    <location>
        <begin position="99"/>
        <end position="117"/>
    </location>
</feature>
<feature type="transmembrane region" description="Helical" evidence="6">
    <location>
        <begin position="262"/>
        <end position="278"/>
    </location>
</feature>
<dbReference type="Pfam" id="PF00892">
    <property type="entry name" value="EamA"/>
    <property type="match status" value="2"/>
</dbReference>
<evidence type="ECO:0000259" key="7">
    <source>
        <dbReference type="Pfam" id="PF00892"/>
    </source>
</evidence>
<evidence type="ECO:0000256" key="6">
    <source>
        <dbReference type="SAM" id="Phobius"/>
    </source>
</evidence>
<comment type="caution">
    <text evidence="8">The sequence shown here is derived from an EMBL/GenBank/DDBJ whole genome shotgun (WGS) entry which is preliminary data.</text>
</comment>
<keyword evidence="3 6" id="KW-0812">Transmembrane</keyword>
<evidence type="ECO:0000256" key="2">
    <source>
        <dbReference type="ARBA" id="ARBA00007362"/>
    </source>
</evidence>
<comment type="similarity">
    <text evidence="2">Belongs to the EamA transporter family.</text>
</comment>
<dbReference type="EMBL" id="PGFJ01000002">
    <property type="protein sequence ID" value="PJJ80091.1"/>
    <property type="molecule type" value="Genomic_DNA"/>
</dbReference>
<gene>
    <name evidence="8" type="ORF">CLV57_3235</name>
</gene>
<dbReference type="PANTHER" id="PTHR32322">
    <property type="entry name" value="INNER MEMBRANE TRANSPORTER"/>
    <property type="match status" value="1"/>
</dbReference>
<feature type="transmembrane region" description="Helical" evidence="6">
    <location>
        <begin position="226"/>
        <end position="250"/>
    </location>
</feature>
<dbReference type="InterPro" id="IPR037185">
    <property type="entry name" value="EmrE-like"/>
</dbReference>
<name>A0A2H9VP53_9SPHI</name>
<feature type="transmembrane region" description="Helical" evidence="6">
    <location>
        <begin position="41"/>
        <end position="61"/>
    </location>
</feature>
<dbReference type="OrthoDB" id="9812547at2"/>
<dbReference type="SUPFAM" id="SSF103481">
    <property type="entry name" value="Multidrug resistance efflux transporter EmrE"/>
    <property type="match status" value="2"/>
</dbReference>
<feature type="domain" description="EamA" evidence="7">
    <location>
        <begin position="12"/>
        <end position="145"/>
    </location>
</feature>
<organism evidence="8 9">
    <name type="scientific">Mucilaginibacter auburnensis</name>
    <dbReference type="NCBI Taxonomy" id="1457233"/>
    <lineage>
        <taxon>Bacteria</taxon>
        <taxon>Pseudomonadati</taxon>
        <taxon>Bacteroidota</taxon>
        <taxon>Sphingobacteriia</taxon>
        <taxon>Sphingobacteriales</taxon>
        <taxon>Sphingobacteriaceae</taxon>
        <taxon>Mucilaginibacter</taxon>
    </lineage>
</organism>
<dbReference type="GO" id="GO:0016020">
    <property type="term" value="C:membrane"/>
    <property type="evidence" value="ECO:0007669"/>
    <property type="project" value="UniProtKB-SubCell"/>
</dbReference>
<accession>A0A2H9VP53</accession>
<protein>
    <submittedName>
        <fullName evidence="8">Drug/metabolite transporter (DMT)-like permease</fullName>
    </submittedName>
</protein>
<comment type="subcellular location">
    <subcellularLocation>
        <location evidence="1">Membrane</location>
        <topology evidence="1">Multi-pass membrane protein</topology>
    </subcellularLocation>
</comment>
<feature type="domain" description="EamA" evidence="7">
    <location>
        <begin position="164"/>
        <end position="301"/>
    </location>
</feature>
<keyword evidence="9" id="KW-1185">Reference proteome</keyword>
<sequence length="308" mass="33412">MSSATKHASPLWVIIAFAIVYVVWGSTYFFIQMAINGFPPFLMGAVRFIIAGSIMLSICALKGDKLWIQKDVGVAAYSGCLMLVVSMGIVIWAERTLPSAMVAIVIAISPLWFVILDKPNWKTNFTTRSTIWGLIIGFAGVLLLFGEAIAASLEGDFSNEQLISLVLLIFGPAAWAWGGLYAKRRPGTGPARVTTAWQMMAAGIAYVPVSAIHNEFAGFNPATVPAHAWLAIAYLIVFGSIIAFTAYVWLLSVRPATQVSTHAYVNPVIAVVLGVFIGNEVISWLKILGLAVILLSVLLINYRQYAKK</sequence>
<evidence type="ECO:0000256" key="1">
    <source>
        <dbReference type="ARBA" id="ARBA00004141"/>
    </source>
</evidence>
<feature type="transmembrane region" description="Helical" evidence="6">
    <location>
        <begin position="162"/>
        <end position="182"/>
    </location>
</feature>
<dbReference type="PANTHER" id="PTHR32322:SF2">
    <property type="entry name" value="EAMA DOMAIN-CONTAINING PROTEIN"/>
    <property type="match status" value="1"/>
</dbReference>
<dbReference type="InterPro" id="IPR000620">
    <property type="entry name" value="EamA_dom"/>
</dbReference>
<dbReference type="Proteomes" id="UP000242687">
    <property type="component" value="Unassembled WGS sequence"/>
</dbReference>
<evidence type="ECO:0000256" key="4">
    <source>
        <dbReference type="ARBA" id="ARBA00022989"/>
    </source>
</evidence>
<evidence type="ECO:0000256" key="3">
    <source>
        <dbReference type="ARBA" id="ARBA00022692"/>
    </source>
</evidence>
<evidence type="ECO:0000256" key="5">
    <source>
        <dbReference type="ARBA" id="ARBA00023136"/>
    </source>
</evidence>
<reference evidence="8 9" key="1">
    <citation type="submission" date="2017-11" db="EMBL/GenBank/DDBJ databases">
        <title>Genomic Encyclopedia of Archaeal and Bacterial Type Strains, Phase II (KMG-II): From Individual Species to Whole Genera.</title>
        <authorList>
            <person name="Goeker M."/>
        </authorList>
    </citation>
    <scope>NUCLEOTIDE SEQUENCE [LARGE SCALE GENOMIC DNA]</scope>
    <source>
        <strain evidence="8 9">DSM 28175</strain>
    </source>
</reference>
<feature type="transmembrane region" description="Helical" evidence="6">
    <location>
        <begin position="73"/>
        <end position="93"/>
    </location>
</feature>
<evidence type="ECO:0000313" key="9">
    <source>
        <dbReference type="Proteomes" id="UP000242687"/>
    </source>
</evidence>
<feature type="transmembrane region" description="Helical" evidence="6">
    <location>
        <begin position="194"/>
        <end position="214"/>
    </location>
</feature>